<evidence type="ECO:0000313" key="2">
    <source>
        <dbReference type="EMBL" id="EFC94439.1"/>
    </source>
</evidence>
<dbReference type="PROSITE" id="PS01148">
    <property type="entry name" value="UPF0033"/>
    <property type="match status" value="1"/>
</dbReference>
<proteinExistence type="predicted"/>
<gene>
    <name evidence="2" type="ORF">CLOSTHATH_07384</name>
</gene>
<name>D3AUR5_9FIRM</name>
<sequence>MSKDDSLFFLRGGLCAYGGLPAGINGDAGKEKRMKKIIDAKGLPCPQPVIKAKAVLKEMTEGTVEVLVDNEIAVQNLMKLGGYFGLKPVSEKVSEE</sequence>
<comment type="caution">
    <text evidence="2">The sequence shown here is derived from an EMBL/GenBank/DDBJ whole genome shotgun (WGS) entry which is preliminary data.</text>
</comment>
<reference evidence="2 3" key="1">
    <citation type="submission" date="2010-01" db="EMBL/GenBank/DDBJ databases">
        <authorList>
            <person name="Weinstock G."/>
            <person name="Sodergren E."/>
            <person name="Clifton S."/>
            <person name="Fulton L."/>
            <person name="Fulton B."/>
            <person name="Courtney L."/>
            <person name="Fronick C."/>
            <person name="Harrison M."/>
            <person name="Strong C."/>
            <person name="Farmer C."/>
            <person name="Delahaunty K."/>
            <person name="Markovic C."/>
            <person name="Hall O."/>
            <person name="Minx P."/>
            <person name="Tomlinson C."/>
            <person name="Mitreva M."/>
            <person name="Nelson J."/>
            <person name="Hou S."/>
            <person name="Wollam A."/>
            <person name="Pepin K.H."/>
            <person name="Johnson M."/>
            <person name="Bhonagiri V."/>
            <person name="Nash W.E."/>
            <person name="Warren W."/>
            <person name="Chinwalla A."/>
            <person name="Mardis E.R."/>
            <person name="Wilson R.K."/>
        </authorList>
    </citation>
    <scope>NUCLEOTIDE SEQUENCE [LARGE SCALE GENOMIC DNA]</scope>
    <source>
        <strain evidence="2 3">DSM 13479</strain>
    </source>
</reference>
<dbReference type="AlphaFoldDB" id="D3AUR5"/>
<evidence type="ECO:0000313" key="3">
    <source>
        <dbReference type="Proteomes" id="UP000004968"/>
    </source>
</evidence>
<organism evidence="2 3">
    <name type="scientific">Hungatella hathewayi DSM 13479</name>
    <dbReference type="NCBI Taxonomy" id="566550"/>
    <lineage>
        <taxon>Bacteria</taxon>
        <taxon>Bacillati</taxon>
        <taxon>Bacillota</taxon>
        <taxon>Clostridia</taxon>
        <taxon>Lachnospirales</taxon>
        <taxon>Lachnospiraceae</taxon>
        <taxon>Hungatella</taxon>
    </lineage>
</organism>
<feature type="domain" description="UPF0033" evidence="1">
    <location>
        <begin position="38"/>
        <end position="62"/>
    </location>
</feature>
<dbReference type="InterPro" id="IPR036868">
    <property type="entry name" value="TusA-like_sf"/>
</dbReference>
<dbReference type="HOGENOM" id="CLU_2364521_0_0_9"/>
<accession>D3AUR5</accession>
<dbReference type="Pfam" id="PF01206">
    <property type="entry name" value="TusA"/>
    <property type="match status" value="1"/>
</dbReference>
<dbReference type="Gene3D" id="3.30.110.40">
    <property type="entry name" value="TusA-like domain"/>
    <property type="match status" value="1"/>
</dbReference>
<evidence type="ECO:0000259" key="1">
    <source>
        <dbReference type="PROSITE" id="PS01148"/>
    </source>
</evidence>
<dbReference type="Proteomes" id="UP000004968">
    <property type="component" value="Unassembled WGS sequence"/>
</dbReference>
<dbReference type="EMBL" id="ACIO01001119">
    <property type="protein sequence ID" value="EFC94439.1"/>
    <property type="molecule type" value="Genomic_DNA"/>
</dbReference>
<dbReference type="SUPFAM" id="SSF64307">
    <property type="entry name" value="SirA-like"/>
    <property type="match status" value="1"/>
</dbReference>
<feature type="non-terminal residue" evidence="2">
    <location>
        <position position="96"/>
    </location>
</feature>
<dbReference type="InterPro" id="IPR001455">
    <property type="entry name" value="TusA-like"/>
</dbReference>
<protein>
    <submittedName>
        <fullName evidence="2">Selenium metabolism protein YedF family protein</fullName>
    </submittedName>
</protein>